<protein>
    <submittedName>
        <fullName evidence="1">Uncharacterized protein</fullName>
    </submittedName>
</protein>
<proteinExistence type="predicted"/>
<dbReference type="HOGENOM" id="CLU_2935060_0_0_6"/>
<evidence type="ECO:0000313" key="2">
    <source>
        <dbReference type="Proteomes" id="UP000032266"/>
    </source>
</evidence>
<dbReference type="EMBL" id="CP007142">
    <property type="protein sequence ID" value="AJQ94147.1"/>
    <property type="molecule type" value="Genomic_DNA"/>
</dbReference>
<sequence>MIYIHADTGKASYGYLAPLFRTSKTMRTKKTYFSNIRQFFHFYDTLKRRLVILKSPIRFK</sequence>
<dbReference type="KEGG" id="gsn:YC6258_02106"/>
<keyword evidence="2" id="KW-1185">Reference proteome</keyword>
<dbReference type="Proteomes" id="UP000032266">
    <property type="component" value="Chromosome"/>
</dbReference>
<gene>
    <name evidence="1" type="ORF">YC6258_02106</name>
</gene>
<dbReference type="AlphaFoldDB" id="A0A0C5VHJ8"/>
<evidence type="ECO:0000313" key="1">
    <source>
        <dbReference type="EMBL" id="AJQ94147.1"/>
    </source>
</evidence>
<accession>A0A0C5VHJ8</accession>
<name>A0A0C5VHJ8_9GAMM</name>
<dbReference type="STRING" id="1445510.YC6258_02106"/>
<organism evidence="1 2">
    <name type="scientific">Gynuella sunshinyii YC6258</name>
    <dbReference type="NCBI Taxonomy" id="1445510"/>
    <lineage>
        <taxon>Bacteria</taxon>
        <taxon>Pseudomonadati</taxon>
        <taxon>Pseudomonadota</taxon>
        <taxon>Gammaproteobacteria</taxon>
        <taxon>Oceanospirillales</taxon>
        <taxon>Saccharospirillaceae</taxon>
        <taxon>Gynuella</taxon>
    </lineage>
</organism>
<reference evidence="1 2" key="1">
    <citation type="submission" date="2014-01" db="EMBL/GenBank/DDBJ databases">
        <title>Full genme sequencing of cellulolytic bacterium Gynuella sunshinyii YC6258T gen. nov., sp. nov.</title>
        <authorList>
            <person name="Khan H."/>
            <person name="Chung E.J."/>
            <person name="Chung Y.R."/>
        </authorList>
    </citation>
    <scope>NUCLEOTIDE SEQUENCE [LARGE SCALE GENOMIC DNA]</scope>
    <source>
        <strain evidence="1 2">YC6258</strain>
    </source>
</reference>